<evidence type="ECO:0008006" key="4">
    <source>
        <dbReference type="Google" id="ProtNLM"/>
    </source>
</evidence>
<keyword evidence="1" id="KW-0732">Signal</keyword>
<evidence type="ECO:0000256" key="1">
    <source>
        <dbReference type="SAM" id="SignalP"/>
    </source>
</evidence>
<organism evidence="2 3">
    <name type="scientific">Channa striata</name>
    <name type="common">Snakehead murrel</name>
    <name type="synonym">Ophicephalus striatus</name>
    <dbReference type="NCBI Taxonomy" id="64152"/>
    <lineage>
        <taxon>Eukaryota</taxon>
        <taxon>Metazoa</taxon>
        <taxon>Chordata</taxon>
        <taxon>Craniata</taxon>
        <taxon>Vertebrata</taxon>
        <taxon>Euteleostomi</taxon>
        <taxon>Actinopterygii</taxon>
        <taxon>Neopterygii</taxon>
        <taxon>Teleostei</taxon>
        <taxon>Neoteleostei</taxon>
        <taxon>Acanthomorphata</taxon>
        <taxon>Anabantaria</taxon>
        <taxon>Anabantiformes</taxon>
        <taxon>Channoidei</taxon>
        <taxon>Channidae</taxon>
        <taxon>Channa</taxon>
    </lineage>
</organism>
<comment type="caution">
    <text evidence="2">The sequence shown here is derived from an EMBL/GenBank/DDBJ whole genome shotgun (WGS) entry which is preliminary data.</text>
</comment>
<proteinExistence type="predicted"/>
<evidence type="ECO:0000313" key="3">
    <source>
        <dbReference type="Proteomes" id="UP001187415"/>
    </source>
</evidence>
<dbReference type="Proteomes" id="UP001187415">
    <property type="component" value="Unassembled WGS sequence"/>
</dbReference>
<protein>
    <recommendedName>
        <fullName evidence="4">Ig-like domain-containing protein</fullName>
    </recommendedName>
</protein>
<sequence>MDGNGYKSSLSRVLLLLFLAGFQPGPSSAEEHPEQHADGLNATILGPDYVTVGVPSSAECYSSCSNCTFSMSVDGQSVKGHGNVVAFTVVRWMDVLTITCTVTANNPALNVTATKQVQVLAGPANIFITGPDFINSTMSYNYSCHADCQPLCTYTWKTLHSPWIPGEGNMISITPHEIISPELLICKATNSVSRLFVTATKEITIASGPSEVRIDGPDLIEIGKNYKFVCTADCRPTCVYVLSVGDKIVGGDVIEMTVDELLKSVTLKCAAQNPASGKLATAVKSVEITERETKKGSERNLSARTEKASAVLLLAFITSAALTM</sequence>
<reference evidence="2" key="1">
    <citation type="submission" date="2023-07" db="EMBL/GenBank/DDBJ databases">
        <title>Chromosome-level Genome Assembly of Striped Snakehead (Channa striata).</title>
        <authorList>
            <person name="Liu H."/>
        </authorList>
    </citation>
    <scope>NUCLEOTIDE SEQUENCE</scope>
    <source>
        <strain evidence="2">Gz</strain>
        <tissue evidence="2">Muscle</tissue>
    </source>
</reference>
<feature type="signal peptide" evidence="1">
    <location>
        <begin position="1"/>
        <end position="29"/>
    </location>
</feature>
<dbReference type="AlphaFoldDB" id="A0AA88NSG5"/>
<name>A0AA88NSG5_CHASR</name>
<evidence type="ECO:0000313" key="2">
    <source>
        <dbReference type="EMBL" id="KAK2858800.1"/>
    </source>
</evidence>
<keyword evidence="3" id="KW-1185">Reference proteome</keyword>
<gene>
    <name evidence="2" type="ORF">Q5P01_003420</name>
</gene>
<feature type="chain" id="PRO_5041686868" description="Ig-like domain-containing protein" evidence="1">
    <location>
        <begin position="30"/>
        <end position="324"/>
    </location>
</feature>
<accession>A0AA88NSG5</accession>
<dbReference type="EMBL" id="JAUPFM010000002">
    <property type="protein sequence ID" value="KAK2858800.1"/>
    <property type="molecule type" value="Genomic_DNA"/>
</dbReference>